<evidence type="ECO:0000256" key="1">
    <source>
        <dbReference type="SAM" id="MobiDB-lite"/>
    </source>
</evidence>
<organism evidence="2 3">
    <name type="scientific">Echinococcus multilocularis</name>
    <name type="common">Fox tapeworm</name>
    <dbReference type="NCBI Taxonomy" id="6211"/>
    <lineage>
        <taxon>Eukaryota</taxon>
        <taxon>Metazoa</taxon>
        <taxon>Spiralia</taxon>
        <taxon>Lophotrochozoa</taxon>
        <taxon>Platyhelminthes</taxon>
        <taxon>Cestoda</taxon>
        <taxon>Eucestoda</taxon>
        <taxon>Cyclophyllidea</taxon>
        <taxon>Taeniidae</taxon>
        <taxon>Echinococcus</taxon>
    </lineage>
</organism>
<dbReference type="AlphaFoldDB" id="A0A0S4MK21"/>
<keyword evidence="3" id="KW-1185">Reference proteome</keyword>
<evidence type="ECO:0000313" key="3">
    <source>
        <dbReference type="Proteomes" id="UP000017246"/>
    </source>
</evidence>
<name>A0A0S4MK21_ECHMU</name>
<dbReference type="EMBL" id="LN902841">
    <property type="protein sequence ID" value="CUT98601.1"/>
    <property type="molecule type" value="Genomic_DNA"/>
</dbReference>
<proteinExistence type="predicted"/>
<dbReference type="GO" id="GO:0006508">
    <property type="term" value="P:proteolysis"/>
    <property type="evidence" value="ECO:0007669"/>
    <property type="project" value="UniProtKB-KW"/>
</dbReference>
<accession>A0A0S4MK21</accession>
<keyword evidence="2" id="KW-0378">Hydrolase</keyword>
<reference evidence="2" key="1">
    <citation type="journal article" date="2013" name="Nature">
        <title>The genomes of four tapeworm species reveal adaptations to parasitism.</title>
        <authorList>
            <person name="Tsai I.J."/>
            <person name="Zarowiecki M."/>
            <person name="Holroyd N."/>
            <person name="Garciarrubio A."/>
            <person name="Sanchez-Flores A."/>
            <person name="Brooks K.L."/>
            <person name="Tracey A."/>
            <person name="Bobes R.J."/>
            <person name="Fragoso G."/>
            <person name="Sciutto E."/>
            <person name="Aslett M."/>
            <person name="Beasley H."/>
            <person name="Bennett H.M."/>
            <person name="Cai J."/>
            <person name="Camicia F."/>
            <person name="Clark R."/>
            <person name="Cucher M."/>
            <person name="De Silva N."/>
            <person name="Day T.A."/>
            <person name="Deplazes P."/>
            <person name="Estrada K."/>
            <person name="Fernandez C."/>
            <person name="Holland P.W."/>
            <person name="Hou J."/>
            <person name="Hu S."/>
            <person name="Huckvale T."/>
            <person name="Hung S.S."/>
            <person name="Kamenetzky L."/>
            <person name="Keane J.A."/>
            <person name="Kiss F."/>
            <person name="Koziol U."/>
            <person name="Lambert O."/>
            <person name="Liu K."/>
            <person name="Luo X."/>
            <person name="Luo Y."/>
            <person name="Macchiaroli N."/>
            <person name="Nichol S."/>
            <person name="Paps J."/>
            <person name="Parkinson J."/>
            <person name="Pouchkina-Stantcheva N."/>
            <person name="Riddiford N."/>
            <person name="Rosenzvit M."/>
            <person name="Salinas G."/>
            <person name="Wasmuth J.D."/>
            <person name="Zamanian M."/>
            <person name="Zheng Y."/>
            <person name="Cai X."/>
            <person name="Soberon X."/>
            <person name="Olson P.D."/>
            <person name="Laclette J.P."/>
            <person name="Brehm K."/>
            <person name="Berriman M."/>
            <person name="Garciarrubio A."/>
            <person name="Bobes R.J."/>
            <person name="Fragoso G."/>
            <person name="Sanchez-Flores A."/>
            <person name="Estrada K."/>
            <person name="Cevallos M.A."/>
            <person name="Morett E."/>
            <person name="Gonzalez V."/>
            <person name="Portillo T."/>
            <person name="Ochoa-Leyva A."/>
            <person name="Jose M.V."/>
            <person name="Sciutto E."/>
            <person name="Landa A."/>
            <person name="Jimenez L."/>
            <person name="Valdes V."/>
            <person name="Carrero J.C."/>
            <person name="Larralde C."/>
            <person name="Morales-Montor J."/>
            <person name="Limon-Lason J."/>
            <person name="Soberon X."/>
            <person name="Laclette J.P."/>
        </authorList>
    </citation>
    <scope>NUCLEOTIDE SEQUENCE [LARGE SCALE GENOMIC DNA]</scope>
</reference>
<dbReference type="Proteomes" id="UP000017246">
    <property type="component" value="Unassembled WGS sequence"/>
</dbReference>
<dbReference type="GO" id="GO:0008233">
    <property type="term" value="F:peptidase activity"/>
    <property type="evidence" value="ECO:0007669"/>
    <property type="project" value="UniProtKB-KW"/>
</dbReference>
<protein>
    <submittedName>
        <fullName evidence="2">26s protease regulatory subunit 6a</fullName>
    </submittedName>
</protein>
<feature type="region of interest" description="Disordered" evidence="1">
    <location>
        <begin position="1"/>
        <end position="42"/>
    </location>
</feature>
<reference evidence="2" key="2">
    <citation type="submission" date="2015-11" db="EMBL/GenBank/DDBJ databases">
        <authorList>
            <person name="Zhang Y."/>
            <person name="Guo Z."/>
        </authorList>
    </citation>
    <scope>NUCLEOTIDE SEQUENCE</scope>
</reference>
<evidence type="ECO:0000313" key="2">
    <source>
        <dbReference type="EMBL" id="CUT98601.1"/>
    </source>
</evidence>
<sequence>MGREGGNEEEDEGEGEDLAEEVVGEQEVEEEEEEDEDELEGTTIRTEDCHCDIARCVATSTGRWAAMYVVVQVYTHVRNPNVLRQAVSCLLLLIISVNHCLCTLVCEYTAFDFATSGSYSVLTNYTQVGSDFV</sequence>
<feature type="compositionally biased region" description="Acidic residues" evidence="1">
    <location>
        <begin position="7"/>
        <end position="40"/>
    </location>
</feature>
<keyword evidence="2" id="KW-0645">Protease</keyword>